<evidence type="ECO:0000259" key="5">
    <source>
        <dbReference type="PROSITE" id="PS50931"/>
    </source>
</evidence>
<dbReference type="GO" id="GO:0003700">
    <property type="term" value="F:DNA-binding transcription factor activity"/>
    <property type="evidence" value="ECO:0007669"/>
    <property type="project" value="InterPro"/>
</dbReference>
<dbReference type="SUPFAM" id="SSF46785">
    <property type="entry name" value="Winged helix' DNA-binding domain"/>
    <property type="match status" value="1"/>
</dbReference>
<sequence>MKWDDLRFFLEVARTGKMTGAARRLTVEHSTVSRRMQSMEADAGTPLFTRGPSGFKLTEAGEKLLPRAVAMEQAFAGIERSLSNNQREVSGLIRIGSSEAYGAVILPQHLTQLTYEHPQLNVQLLALPKIFQLPRNEVDIVISIDRPERGPYLTVKLADYVLRLYASEDYLARTSTISSLDDLQSHRFVSYVDDFAIAKSLPAAQPLLGPGYIPIKSTSILSQRSAAVAGAGLAILPSYLVTQDVPLQAVLSETVRFHRTYWMAMPLELKGSKRVRLVWQFLRQAALAERGRLAE</sequence>
<accession>A0A4Q6XPH9</accession>
<dbReference type="GO" id="GO:0006351">
    <property type="term" value="P:DNA-templated transcription"/>
    <property type="evidence" value="ECO:0007669"/>
    <property type="project" value="TreeGrafter"/>
</dbReference>
<keyword evidence="7" id="KW-1185">Reference proteome</keyword>
<name>A0A4Q6XPH9_9SPHN</name>
<dbReference type="Gene3D" id="3.40.190.290">
    <property type="match status" value="1"/>
</dbReference>
<dbReference type="AlphaFoldDB" id="A0A4Q6XPH9"/>
<dbReference type="Gene3D" id="1.10.10.10">
    <property type="entry name" value="Winged helix-like DNA-binding domain superfamily/Winged helix DNA-binding domain"/>
    <property type="match status" value="1"/>
</dbReference>
<evidence type="ECO:0000256" key="4">
    <source>
        <dbReference type="ARBA" id="ARBA00023163"/>
    </source>
</evidence>
<dbReference type="Pfam" id="PF03466">
    <property type="entry name" value="LysR_substrate"/>
    <property type="match status" value="1"/>
</dbReference>
<organism evidence="6 7">
    <name type="scientific">Sphingomonas populi</name>
    <dbReference type="NCBI Taxonomy" id="2484750"/>
    <lineage>
        <taxon>Bacteria</taxon>
        <taxon>Pseudomonadati</taxon>
        <taxon>Pseudomonadota</taxon>
        <taxon>Alphaproteobacteria</taxon>
        <taxon>Sphingomonadales</taxon>
        <taxon>Sphingomonadaceae</taxon>
        <taxon>Sphingomonas</taxon>
    </lineage>
</organism>
<dbReference type="Pfam" id="PF00126">
    <property type="entry name" value="HTH_1"/>
    <property type="match status" value="1"/>
</dbReference>
<dbReference type="InterPro" id="IPR036388">
    <property type="entry name" value="WH-like_DNA-bd_sf"/>
</dbReference>
<dbReference type="GO" id="GO:0043565">
    <property type="term" value="F:sequence-specific DNA binding"/>
    <property type="evidence" value="ECO:0007669"/>
    <property type="project" value="TreeGrafter"/>
</dbReference>
<evidence type="ECO:0000313" key="6">
    <source>
        <dbReference type="EMBL" id="RZF59244.1"/>
    </source>
</evidence>
<dbReference type="SUPFAM" id="SSF53850">
    <property type="entry name" value="Periplasmic binding protein-like II"/>
    <property type="match status" value="1"/>
</dbReference>
<dbReference type="PANTHER" id="PTHR30537:SF3">
    <property type="entry name" value="TRANSCRIPTIONAL REGULATORY PROTEIN"/>
    <property type="match status" value="1"/>
</dbReference>
<evidence type="ECO:0000256" key="2">
    <source>
        <dbReference type="ARBA" id="ARBA00023015"/>
    </source>
</evidence>
<dbReference type="EMBL" id="SGIS01000069">
    <property type="protein sequence ID" value="RZF59244.1"/>
    <property type="molecule type" value="Genomic_DNA"/>
</dbReference>
<dbReference type="InterPro" id="IPR058163">
    <property type="entry name" value="LysR-type_TF_proteobact-type"/>
</dbReference>
<comment type="similarity">
    <text evidence="1">Belongs to the LysR transcriptional regulatory family.</text>
</comment>
<keyword evidence="4" id="KW-0804">Transcription</keyword>
<evidence type="ECO:0000313" key="7">
    <source>
        <dbReference type="Proteomes" id="UP000292085"/>
    </source>
</evidence>
<dbReference type="PANTHER" id="PTHR30537">
    <property type="entry name" value="HTH-TYPE TRANSCRIPTIONAL REGULATOR"/>
    <property type="match status" value="1"/>
</dbReference>
<dbReference type="Proteomes" id="UP000292085">
    <property type="component" value="Unassembled WGS sequence"/>
</dbReference>
<dbReference type="RefSeq" id="WP_130160362.1">
    <property type="nucleotide sequence ID" value="NZ_SGIS01000069.1"/>
</dbReference>
<feature type="domain" description="HTH lysR-type" evidence="5">
    <location>
        <begin position="1"/>
        <end position="58"/>
    </location>
</feature>
<keyword evidence="3" id="KW-0238">DNA-binding</keyword>
<keyword evidence="2" id="KW-0805">Transcription regulation</keyword>
<gene>
    <name evidence="6" type="ORF">EWE75_22760</name>
</gene>
<dbReference type="OrthoDB" id="9798121at2"/>
<reference evidence="6 7" key="1">
    <citation type="submission" date="2019-02" db="EMBL/GenBank/DDBJ databases">
        <authorList>
            <person name="Li Y."/>
        </authorList>
    </citation>
    <scope>NUCLEOTIDE SEQUENCE [LARGE SCALE GENOMIC DNA]</scope>
    <source>
        <strain evidence="6 7">3-7</strain>
    </source>
</reference>
<dbReference type="InterPro" id="IPR036390">
    <property type="entry name" value="WH_DNA-bd_sf"/>
</dbReference>
<dbReference type="PROSITE" id="PS50931">
    <property type="entry name" value="HTH_LYSR"/>
    <property type="match status" value="1"/>
</dbReference>
<dbReference type="InterPro" id="IPR005119">
    <property type="entry name" value="LysR_subst-bd"/>
</dbReference>
<evidence type="ECO:0000256" key="3">
    <source>
        <dbReference type="ARBA" id="ARBA00023125"/>
    </source>
</evidence>
<comment type="caution">
    <text evidence="6">The sequence shown here is derived from an EMBL/GenBank/DDBJ whole genome shotgun (WGS) entry which is preliminary data.</text>
</comment>
<protein>
    <submittedName>
        <fullName evidence="6">LysR family transcriptional regulator</fullName>
    </submittedName>
</protein>
<evidence type="ECO:0000256" key="1">
    <source>
        <dbReference type="ARBA" id="ARBA00009437"/>
    </source>
</evidence>
<dbReference type="InterPro" id="IPR000847">
    <property type="entry name" value="LysR_HTH_N"/>
</dbReference>
<proteinExistence type="inferred from homology"/>